<name>A0AAJ1IGJ6_9SPIO</name>
<comment type="subunit">
    <text evidence="1">Homodimer.</text>
</comment>
<comment type="caution">
    <text evidence="5">The sequence shown here is derived from an EMBL/GenBank/DDBJ whole genome shotgun (WGS) entry which is preliminary data.</text>
</comment>
<proteinExistence type="predicted"/>
<gene>
    <name evidence="5" type="ORF">PQJ61_13625</name>
</gene>
<dbReference type="GO" id="GO:0006144">
    <property type="term" value="P:purine nucleobase metabolic process"/>
    <property type="evidence" value="ECO:0007669"/>
    <property type="project" value="UniProtKB-KW"/>
</dbReference>
<evidence type="ECO:0000256" key="3">
    <source>
        <dbReference type="ARBA" id="ARBA00023239"/>
    </source>
</evidence>
<protein>
    <submittedName>
        <fullName evidence="5">Ureidoglycolate lyase</fullName>
        <ecNumber evidence="5">4.3.2.3</ecNumber>
    </submittedName>
</protein>
<evidence type="ECO:0000256" key="2">
    <source>
        <dbReference type="ARBA" id="ARBA00022631"/>
    </source>
</evidence>
<dbReference type="EMBL" id="JAQQAL010000034">
    <property type="protein sequence ID" value="MDC7227799.1"/>
    <property type="molecule type" value="Genomic_DNA"/>
</dbReference>
<keyword evidence="2" id="KW-0659">Purine metabolism</keyword>
<dbReference type="Gene3D" id="2.60.120.480">
    <property type="entry name" value="Ureidoglycolate hydrolase"/>
    <property type="match status" value="1"/>
</dbReference>
<dbReference type="GO" id="GO:0050385">
    <property type="term" value="F:ureidoglycolate lyase activity"/>
    <property type="evidence" value="ECO:0007669"/>
    <property type="project" value="UniProtKB-EC"/>
</dbReference>
<dbReference type="SUPFAM" id="SSF51182">
    <property type="entry name" value="RmlC-like cupins"/>
    <property type="match status" value="1"/>
</dbReference>
<dbReference type="Proteomes" id="UP001221217">
    <property type="component" value="Unassembled WGS sequence"/>
</dbReference>
<dbReference type="GO" id="GO:0000256">
    <property type="term" value="P:allantoin catabolic process"/>
    <property type="evidence" value="ECO:0007669"/>
    <property type="project" value="InterPro"/>
</dbReference>
<dbReference type="GO" id="GO:0004848">
    <property type="term" value="F:ureidoglycolate hydrolase activity"/>
    <property type="evidence" value="ECO:0007669"/>
    <property type="project" value="InterPro"/>
</dbReference>
<dbReference type="InterPro" id="IPR024060">
    <property type="entry name" value="Ureidoglycolate_lyase_dom_sf"/>
</dbReference>
<evidence type="ECO:0000313" key="5">
    <source>
        <dbReference type="EMBL" id="MDC7227799.1"/>
    </source>
</evidence>
<evidence type="ECO:0000256" key="1">
    <source>
        <dbReference type="ARBA" id="ARBA00011738"/>
    </source>
</evidence>
<dbReference type="Pfam" id="PF04115">
    <property type="entry name" value="Ureidogly_lyase"/>
    <property type="match status" value="1"/>
</dbReference>
<dbReference type="AlphaFoldDB" id="A0AAJ1IGJ6"/>
<evidence type="ECO:0000313" key="6">
    <source>
        <dbReference type="Proteomes" id="UP001221217"/>
    </source>
</evidence>
<comment type="catalytic activity">
    <reaction evidence="4">
        <text>(S)-ureidoglycolate = urea + glyoxylate</text>
        <dbReference type="Rhea" id="RHEA:11304"/>
        <dbReference type="ChEBI" id="CHEBI:16199"/>
        <dbReference type="ChEBI" id="CHEBI:36655"/>
        <dbReference type="ChEBI" id="CHEBI:57296"/>
        <dbReference type="EC" id="4.3.2.3"/>
    </reaction>
</comment>
<accession>A0AAJ1IGJ6</accession>
<dbReference type="InterPro" id="IPR007247">
    <property type="entry name" value="Ureidogly_lyase"/>
</dbReference>
<organism evidence="5 6">
    <name type="scientific">Candidatus Thalassospirochaeta sargassi</name>
    <dbReference type="NCBI Taxonomy" id="3119039"/>
    <lineage>
        <taxon>Bacteria</taxon>
        <taxon>Pseudomonadati</taxon>
        <taxon>Spirochaetota</taxon>
        <taxon>Spirochaetia</taxon>
        <taxon>Spirochaetales</taxon>
        <taxon>Spirochaetaceae</taxon>
        <taxon>Candidatus Thalassospirochaeta</taxon>
    </lineage>
</organism>
<sequence length="167" mass="18886">MEKRVLKLTELTKKNFGTYGTIISEELRAPDADVEELKFWNKLGVMVHAGNTSFSIVQTYGRNGLVEETFECHKTTGEALLPTEDIFIVVALPEVDDPQRPDFNSVKAFPVKKGSAVILNPGVWHHAPLTQADTANTFVAFYENTPDVDFFAYELKEEFGFYYEVEL</sequence>
<dbReference type="InterPro" id="IPR011051">
    <property type="entry name" value="RmlC_Cupin_sf"/>
</dbReference>
<keyword evidence="3 5" id="KW-0456">Lyase</keyword>
<evidence type="ECO:0000256" key="4">
    <source>
        <dbReference type="ARBA" id="ARBA00047684"/>
    </source>
</evidence>
<dbReference type="EC" id="4.3.2.3" evidence="5"/>
<reference evidence="5 6" key="1">
    <citation type="submission" date="2022-12" db="EMBL/GenBank/DDBJ databases">
        <title>Metagenome assembled genome from gulf of manar.</title>
        <authorList>
            <person name="Kohli P."/>
            <person name="Pk S."/>
            <person name="Venkata Ramana C."/>
            <person name="Sasikala C."/>
        </authorList>
    </citation>
    <scope>NUCLEOTIDE SEQUENCE [LARGE SCALE GENOMIC DNA]</scope>
    <source>
        <strain evidence="5">JB008</strain>
    </source>
</reference>